<sequence length="105" mass="11804">MPSTAVHDAIVDTLYNLQQSYDLVITSSQPERVHEALYQAVQAVSPNLLSRREYAALRAAARLLCSGHQVDDHDFELHVGLSRAELHQALVKLEQQEMPFEPEPV</sequence>
<keyword evidence="2" id="KW-1185">Reference proteome</keyword>
<dbReference type="EMBL" id="FNFD01000015">
    <property type="protein sequence ID" value="SDL12531.1"/>
    <property type="molecule type" value="Genomic_DNA"/>
</dbReference>
<name>A0A1G9HHP5_9PSED</name>
<dbReference type="Proteomes" id="UP000198706">
    <property type="component" value="Unassembled WGS sequence"/>
</dbReference>
<protein>
    <submittedName>
        <fullName evidence="1">Uncharacterized protein</fullName>
    </submittedName>
</protein>
<evidence type="ECO:0000313" key="1">
    <source>
        <dbReference type="EMBL" id="SDL12531.1"/>
    </source>
</evidence>
<evidence type="ECO:0000313" key="2">
    <source>
        <dbReference type="Proteomes" id="UP000198706"/>
    </source>
</evidence>
<organism evidence="1 2">
    <name type="scientific">Pseudomonas indica</name>
    <dbReference type="NCBI Taxonomy" id="137658"/>
    <lineage>
        <taxon>Bacteria</taxon>
        <taxon>Pseudomonadati</taxon>
        <taxon>Pseudomonadota</taxon>
        <taxon>Gammaproteobacteria</taxon>
        <taxon>Pseudomonadales</taxon>
        <taxon>Pseudomonadaceae</taxon>
        <taxon>Pseudomonas</taxon>
    </lineage>
</organism>
<accession>A0A1G9HHP5</accession>
<proteinExistence type="predicted"/>
<gene>
    <name evidence="1" type="ORF">SAMN05216186_11547</name>
</gene>
<reference evidence="1 2" key="1">
    <citation type="submission" date="2016-10" db="EMBL/GenBank/DDBJ databases">
        <authorList>
            <person name="de Groot N.N."/>
        </authorList>
    </citation>
    <scope>NUCLEOTIDE SEQUENCE [LARGE SCALE GENOMIC DNA]</scope>
    <source>
        <strain evidence="1 2">JCM 21544</strain>
    </source>
</reference>
<dbReference type="RefSeq" id="WP_084336363.1">
    <property type="nucleotide sequence ID" value="NZ_CBKZNZ010000005.1"/>
</dbReference>
<dbReference type="AlphaFoldDB" id="A0A1G9HHP5"/>